<dbReference type="EMBL" id="UINC01032173">
    <property type="protein sequence ID" value="SVB19398.1"/>
    <property type="molecule type" value="Genomic_DNA"/>
</dbReference>
<dbReference type="AlphaFoldDB" id="A0A382C035"/>
<name>A0A382C035_9ZZZZ</name>
<gene>
    <name evidence="1" type="ORF">METZ01_LOCUS172252</name>
</gene>
<protein>
    <submittedName>
        <fullName evidence="1">Uncharacterized protein</fullName>
    </submittedName>
</protein>
<evidence type="ECO:0000313" key="1">
    <source>
        <dbReference type="EMBL" id="SVB19398.1"/>
    </source>
</evidence>
<proteinExistence type="predicted"/>
<sequence length="35" mass="4324">MKYHIPAGIGYPLKDMTNRNFRKMDTWHNIQYHFV</sequence>
<reference evidence="1" key="1">
    <citation type="submission" date="2018-05" db="EMBL/GenBank/DDBJ databases">
        <authorList>
            <person name="Lanie J.A."/>
            <person name="Ng W.-L."/>
            <person name="Kazmierczak K.M."/>
            <person name="Andrzejewski T.M."/>
            <person name="Davidsen T.M."/>
            <person name="Wayne K.J."/>
            <person name="Tettelin H."/>
            <person name="Glass J.I."/>
            <person name="Rusch D."/>
            <person name="Podicherti R."/>
            <person name="Tsui H.-C.T."/>
            <person name="Winkler M.E."/>
        </authorList>
    </citation>
    <scope>NUCLEOTIDE SEQUENCE</scope>
</reference>
<accession>A0A382C035</accession>
<organism evidence="1">
    <name type="scientific">marine metagenome</name>
    <dbReference type="NCBI Taxonomy" id="408172"/>
    <lineage>
        <taxon>unclassified sequences</taxon>
        <taxon>metagenomes</taxon>
        <taxon>ecological metagenomes</taxon>
    </lineage>
</organism>